<organism evidence="1 2">
    <name type="scientific">Cajanus cajan</name>
    <name type="common">Pigeon pea</name>
    <name type="synonym">Cajanus indicus</name>
    <dbReference type="NCBI Taxonomy" id="3821"/>
    <lineage>
        <taxon>Eukaryota</taxon>
        <taxon>Viridiplantae</taxon>
        <taxon>Streptophyta</taxon>
        <taxon>Embryophyta</taxon>
        <taxon>Tracheophyta</taxon>
        <taxon>Spermatophyta</taxon>
        <taxon>Magnoliopsida</taxon>
        <taxon>eudicotyledons</taxon>
        <taxon>Gunneridae</taxon>
        <taxon>Pentapetalae</taxon>
        <taxon>rosids</taxon>
        <taxon>fabids</taxon>
        <taxon>Fabales</taxon>
        <taxon>Fabaceae</taxon>
        <taxon>Papilionoideae</taxon>
        <taxon>50 kb inversion clade</taxon>
        <taxon>NPAAA clade</taxon>
        <taxon>indigoferoid/millettioid clade</taxon>
        <taxon>Phaseoleae</taxon>
        <taxon>Cajanus</taxon>
    </lineage>
</organism>
<gene>
    <name evidence="1" type="ORF">KK1_027817</name>
</gene>
<reference evidence="1" key="1">
    <citation type="journal article" date="2012" name="Nat. Biotechnol.">
        <title>Draft genome sequence of pigeonpea (Cajanus cajan), an orphan legume crop of resource-poor farmers.</title>
        <authorList>
            <person name="Varshney R.K."/>
            <person name="Chen W."/>
            <person name="Li Y."/>
            <person name="Bharti A.K."/>
            <person name="Saxena R.K."/>
            <person name="Schlueter J.A."/>
            <person name="Donoghue M.T."/>
            <person name="Azam S."/>
            <person name="Fan G."/>
            <person name="Whaley A.M."/>
            <person name="Farmer A.D."/>
            <person name="Sheridan J."/>
            <person name="Iwata A."/>
            <person name="Tuteja R."/>
            <person name="Penmetsa R.V."/>
            <person name="Wu W."/>
            <person name="Upadhyaya H.D."/>
            <person name="Yang S.P."/>
            <person name="Shah T."/>
            <person name="Saxena K.B."/>
            <person name="Michael T."/>
            <person name="McCombie W.R."/>
            <person name="Yang B."/>
            <person name="Zhang G."/>
            <person name="Yang H."/>
            <person name="Wang J."/>
            <person name="Spillane C."/>
            <person name="Cook D.R."/>
            <person name="May G.D."/>
            <person name="Xu X."/>
            <person name="Jackson S.A."/>
        </authorList>
    </citation>
    <scope>NUCLEOTIDE SEQUENCE [LARGE SCALE GENOMIC DNA]</scope>
</reference>
<accession>A0A151S6S7</accession>
<evidence type="ECO:0000313" key="1">
    <source>
        <dbReference type="EMBL" id="KYP50451.1"/>
    </source>
</evidence>
<evidence type="ECO:0000313" key="2">
    <source>
        <dbReference type="Proteomes" id="UP000075243"/>
    </source>
</evidence>
<proteinExistence type="predicted"/>
<dbReference type="EMBL" id="KQ483455">
    <property type="protein sequence ID" value="KYP50451.1"/>
    <property type="molecule type" value="Genomic_DNA"/>
</dbReference>
<keyword evidence="2" id="KW-1185">Reference proteome</keyword>
<feature type="non-terminal residue" evidence="1">
    <location>
        <position position="1"/>
    </location>
</feature>
<dbReference type="Proteomes" id="UP000075243">
    <property type="component" value="Unassembled WGS sequence"/>
</dbReference>
<protein>
    <submittedName>
        <fullName evidence="1">Retrovirus-related Pol polyprotein from transposon TNT 1-94</fullName>
    </submittedName>
</protein>
<dbReference type="Gramene" id="C.cajan_26284.t">
    <property type="protein sequence ID" value="C.cajan_26284.t.cds1"/>
    <property type="gene ID" value="C.cajan_26284"/>
</dbReference>
<sequence>YASKLETNKLYLQKNFMELKYKKGTPITDQLSEFQGYFDQLSKMGIKFDELLGLFLLNFLPDLWETFRVSMISVASNGNVSLQMTKSGVLNEEMKRKT</sequence>
<name>A0A151S6S7_CAJCA</name>
<dbReference type="Pfam" id="PF14223">
    <property type="entry name" value="Retrotran_gag_2"/>
    <property type="match status" value="1"/>
</dbReference>
<dbReference type="AlphaFoldDB" id="A0A151S6S7"/>